<dbReference type="eggNOG" id="ENOG502N639">
    <property type="taxonomic scope" value="Archaea"/>
</dbReference>
<dbReference type="Proteomes" id="UP000003751">
    <property type="component" value="Unassembled WGS sequence"/>
</dbReference>
<organism evidence="1 2">
    <name type="scientific">Haladaptatus paucihalophilus DX253</name>
    <dbReference type="NCBI Taxonomy" id="797209"/>
    <lineage>
        <taxon>Archaea</taxon>
        <taxon>Methanobacteriati</taxon>
        <taxon>Methanobacteriota</taxon>
        <taxon>Stenosarchaea group</taxon>
        <taxon>Halobacteria</taxon>
        <taxon>Halobacteriales</taxon>
        <taxon>Haladaptataceae</taxon>
        <taxon>Haladaptatus</taxon>
    </lineage>
</organism>
<gene>
    <name evidence="1" type="ORF">ZOD2009_10865</name>
</gene>
<dbReference type="STRING" id="797209.GCA_000376445_02626"/>
<name>E7QTP5_HALPU</name>
<sequence length="126" mass="14369">MFEFYEKWDDITLFRFGASDEELEEGDEFGKALNELAETVSSQEFRGSKNLKGLGMFDEAANKTEILALRGKKGDDFTTNILQSGTKEIKWDKPDVPNNELNGAQAEAMYQRLSPILRKIERDLNL</sequence>
<evidence type="ECO:0000313" key="1">
    <source>
        <dbReference type="EMBL" id="EFW91974.1"/>
    </source>
</evidence>
<dbReference type="OrthoDB" id="351110at2157"/>
<dbReference type="EMBL" id="AEMG01000009">
    <property type="protein sequence ID" value="EFW91974.1"/>
    <property type="molecule type" value="Genomic_DNA"/>
</dbReference>
<dbReference type="AlphaFoldDB" id="E7QTP5"/>
<reference evidence="1 2" key="1">
    <citation type="journal article" date="2014" name="ISME J.">
        <title>Trehalose/2-sulfotrehalose biosynthesis and glycine-betaine uptake are widely spread mechanisms for osmoadaptation in the Halobacteriales.</title>
        <authorList>
            <person name="Youssef N.H."/>
            <person name="Savage-Ashlock K.N."/>
            <person name="McCully A.L."/>
            <person name="Luedtke B."/>
            <person name="Shaw E.I."/>
            <person name="Hoff W.D."/>
            <person name="Elshahed M.S."/>
        </authorList>
    </citation>
    <scope>NUCLEOTIDE SEQUENCE [LARGE SCALE GENOMIC DNA]</scope>
    <source>
        <strain evidence="1 2">DX253</strain>
    </source>
</reference>
<accession>E7QTP5</accession>
<evidence type="ECO:0000313" key="2">
    <source>
        <dbReference type="Proteomes" id="UP000003751"/>
    </source>
</evidence>
<comment type="caution">
    <text evidence="1">The sequence shown here is derived from an EMBL/GenBank/DDBJ whole genome shotgun (WGS) entry which is preliminary data.</text>
</comment>
<proteinExistence type="predicted"/>
<protein>
    <submittedName>
        <fullName evidence="1">Uncharacterized protein</fullName>
    </submittedName>
</protein>